<keyword evidence="8" id="KW-0479">Metal-binding</keyword>
<dbReference type="AlphaFoldDB" id="A0A811TF69"/>
<accession>A0A811TF69</accession>
<evidence type="ECO:0000256" key="10">
    <source>
        <dbReference type="ARBA" id="ARBA00022840"/>
    </source>
</evidence>
<protein>
    <recommendedName>
        <fullName evidence="6">Nitrogenase molybdenum-iron protein alpha chain</fullName>
        <ecNumber evidence="5">1.18.6.1</ecNumber>
    </recommendedName>
    <alternativeName>
        <fullName evidence="16">Dinitrogenase</fullName>
    </alternativeName>
    <alternativeName>
        <fullName evidence="15">Nitrogenase component I</fullName>
    </alternativeName>
</protein>
<keyword evidence="10" id="KW-0067">ATP-binding</keyword>
<dbReference type="Gene3D" id="3.40.50.1980">
    <property type="entry name" value="Nitrogenase molybdenum iron protein domain"/>
    <property type="match status" value="1"/>
</dbReference>
<dbReference type="PANTHER" id="PTHR43457:SF1">
    <property type="entry name" value="NITROGENASE MOLYBDENUM-IRON PROTEIN ALPHA CHAIN"/>
    <property type="match status" value="1"/>
</dbReference>
<dbReference type="InterPro" id="IPR000510">
    <property type="entry name" value="Nase/OxRdtase_comp1"/>
</dbReference>
<dbReference type="GO" id="GO:0016163">
    <property type="term" value="F:nitrogenase activity"/>
    <property type="evidence" value="ECO:0007669"/>
    <property type="project" value="UniProtKB-EC"/>
</dbReference>
<gene>
    <name evidence="20" type="primary">bchB_1</name>
    <name evidence="20" type="ORF">CHKLHMKO_00478</name>
</gene>
<evidence type="ECO:0000256" key="8">
    <source>
        <dbReference type="ARBA" id="ARBA00022723"/>
    </source>
</evidence>
<dbReference type="NCBIfam" id="TIGR01284">
    <property type="entry name" value="alt_nitrog_alph"/>
    <property type="match status" value="1"/>
</dbReference>
<dbReference type="GO" id="GO:0005524">
    <property type="term" value="F:ATP binding"/>
    <property type="evidence" value="ECO:0007669"/>
    <property type="project" value="UniProtKB-KW"/>
</dbReference>
<comment type="caution">
    <text evidence="20">The sequence shown here is derived from an EMBL/GenBank/DDBJ whole genome shotgun (WGS) entry which is preliminary data.</text>
</comment>
<keyword evidence="11 20" id="KW-0560">Oxidoreductase</keyword>
<comment type="similarity">
    <text evidence="18">Belongs to the NifD/NifK/NifE/NifN family.</text>
</comment>
<dbReference type="InterPro" id="IPR010143">
    <property type="entry name" value="Nase_comp1_asu"/>
</dbReference>
<evidence type="ECO:0000259" key="19">
    <source>
        <dbReference type="Pfam" id="PF00148"/>
    </source>
</evidence>
<organism evidence="20 21">
    <name type="scientific">Candidatus Argoarchaeum ethanivorans</name>
    <dbReference type="NCBI Taxonomy" id="2608793"/>
    <lineage>
        <taxon>Archaea</taxon>
        <taxon>Methanobacteriati</taxon>
        <taxon>Methanobacteriota</taxon>
        <taxon>Stenosarchaea group</taxon>
        <taxon>Methanomicrobia</taxon>
        <taxon>Methanosarcinales</taxon>
        <taxon>Methanosarcinales incertae sedis</taxon>
        <taxon>GOM Arc I cluster</taxon>
        <taxon>Candidatus Argoarchaeum</taxon>
    </lineage>
</organism>
<dbReference type="PROSITE" id="PS00699">
    <property type="entry name" value="NITROGENASE_1_1"/>
    <property type="match status" value="1"/>
</dbReference>
<dbReference type="EMBL" id="CAJHIO010000032">
    <property type="protein sequence ID" value="CAD6493405.1"/>
    <property type="molecule type" value="Genomic_DNA"/>
</dbReference>
<evidence type="ECO:0000256" key="18">
    <source>
        <dbReference type="RuleBase" id="RU004021"/>
    </source>
</evidence>
<evidence type="ECO:0000256" key="9">
    <source>
        <dbReference type="ARBA" id="ARBA00022741"/>
    </source>
</evidence>
<keyword evidence="13" id="KW-0411">Iron-sulfur</keyword>
<dbReference type="Pfam" id="PF00148">
    <property type="entry name" value="Oxidored_nitro"/>
    <property type="match status" value="1"/>
</dbReference>
<dbReference type="PANTHER" id="PTHR43457">
    <property type="entry name" value="NITROGENASE MOLYBDENUM-IRON PROTEIN ALPHA CHAIN"/>
    <property type="match status" value="1"/>
</dbReference>
<evidence type="ECO:0000256" key="7">
    <source>
        <dbReference type="ARBA" id="ARBA00022505"/>
    </source>
</evidence>
<comment type="function">
    <text evidence="3">This molybdenum-iron protein is part of the nitrogenase complex that catalyzes the key enzymatic reactions in nitrogen fixation.</text>
</comment>
<proteinExistence type="inferred from homology"/>
<evidence type="ECO:0000256" key="6">
    <source>
        <dbReference type="ARBA" id="ARBA00017663"/>
    </source>
</evidence>
<dbReference type="GO" id="GO:0046872">
    <property type="term" value="F:metal ion binding"/>
    <property type="evidence" value="ECO:0007669"/>
    <property type="project" value="UniProtKB-KW"/>
</dbReference>
<evidence type="ECO:0000256" key="14">
    <source>
        <dbReference type="ARBA" id="ARBA00023231"/>
    </source>
</evidence>
<sequence length="456" mass="51241">MPLTLLECDVPIPEREKHTYIKKSGETIIPRCNVQTTPGDLTERGCTYAGCMGVVGGPVKDVIHLVHGPIGCAYYTWGGGRRQNLSDNTGFHRKYCFSTSMQEANIIFGGEKKLYNAILEAYERFPEVKGVFVYATCVIGLIGDDIDKVCKNASKEIGIPVIAFSCEGFRGVSQSLGHHIANDTIFEKIVGTKEPDHLTPYDINIIGDYNIQGDLWVINPLFEAMGLRIIGTFTGNASIDDIAMVHRAKLNVMHCQRSTPYICQLMEEKYDLPYMPVSLFGIEQTSKALRDVAAFFGLEEKAEKVIEEEVTRILPEIEYYKEKLTGKRVFIYQGAPRAWHWIKLMEELGMEVIGAATTFGHSDDYEKIIERIGDGALVIDNPNSVELKEILIKYKPDLFISGLKEKFLSYKLGVPFINGHSYERGPYAVYSGFVKFARDMYTTINHPAWKLVEGRA</sequence>
<keyword evidence="14 18" id="KW-0535">Nitrogen fixation</keyword>
<evidence type="ECO:0000256" key="13">
    <source>
        <dbReference type="ARBA" id="ARBA00023014"/>
    </source>
</evidence>
<dbReference type="GO" id="GO:0051536">
    <property type="term" value="F:iron-sulfur cluster binding"/>
    <property type="evidence" value="ECO:0007669"/>
    <property type="project" value="UniProtKB-KW"/>
</dbReference>
<name>A0A811TF69_9EURY</name>
<dbReference type="InterPro" id="IPR005974">
    <property type="entry name" value="Nase_asu"/>
</dbReference>
<evidence type="ECO:0000313" key="21">
    <source>
        <dbReference type="Proteomes" id="UP000610373"/>
    </source>
</evidence>
<comment type="catalytic activity">
    <reaction evidence="17">
        <text>N2 + 8 reduced [2Fe-2S]-[ferredoxin] + 16 ATP + 16 H2O = H2 + 8 oxidized [2Fe-2S]-[ferredoxin] + 2 NH4(+) + 16 ADP + 16 phosphate + 6 H(+)</text>
        <dbReference type="Rhea" id="RHEA:21448"/>
        <dbReference type="Rhea" id="RHEA-COMP:10000"/>
        <dbReference type="Rhea" id="RHEA-COMP:10001"/>
        <dbReference type="ChEBI" id="CHEBI:15377"/>
        <dbReference type="ChEBI" id="CHEBI:15378"/>
        <dbReference type="ChEBI" id="CHEBI:17997"/>
        <dbReference type="ChEBI" id="CHEBI:18276"/>
        <dbReference type="ChEBI" id="CHEBI:28938"/>
        <dbReference type="ChEBI" id="CHEBI:30616"/>
        <dbReference type="ChEBI" id="CHEBI:33737"/>
        <dbReference type="ChEBI" id="CHEBI:33738"/>
        <dbReference type="ChEBI" id="CHEBI:43474"/>
        <dbReference type="ChEBI" id="CHEBI:456216"/>
        <dbReference type="EC" id="1.18.6.1"/>
    </reaction>
</comment>
<evidence type="ECO:0000256" key="11">
    <source>
        <dbReference type="ARBA" id="ARBA00023002"/>
    </source>
</evidence>
<evidence type="ECO:0000313" key="20">
    <source>
        <dbReference type="EMBL" id="CAD6493405.1"/>
    </source>
</evidence>
<dbReference type="NCBIfam" id="TIGR01862">
    <property type="entry name" value="N2-ase-Ialpha"/>
    <property type="match status" value="1"/>
</dbReference>
<dbReference type="SUPFAM" id="SSF53807">
    <property type="entry name" value="Helical backbone' metal receptor"/>
    <property type="match status" value="1"/>
</dbReference>
<evidence type="ECO:0000256" key="12">
    <source>
        <dbReference type="ARBA" id="ARBA00023004"/>
    </source>
</evidence>
<dbReference type="Gene3D" id="3.40.50.12380">
    <property type="entry name" value="Nitrogenase MoFe cofactor biosynthesis protein NifE, C-terminal"/>
    <property type="match status" value="1"/>
</dbReference>
<evidence type="ECO:0000256" key="15">
    <source>
        <dbReference type="ARBA" id="ARBA00030899"/>
    </source>
</evidence>
<comment type="cofactor">
    <cofactor evidence="2">
        <name>[7Fe-Mo-9S-C-homocitryl] cluster</name>
        <dbReference type="ChEBI" id="CHEBI:30409"/>
    </cofactor>
</comment>
<evidence type="ECO:0000256" key="1">
    <source>
        <dbReference type="ARBA" id="ARBA00001919"/>
    </source>
</evidence>
<evidence type="ECO:0000256" key="4">
    <source>
        <dbReference type="ARBA" id="ARBA00011462"/>
    </source>
</evidence>
<keyword evidence="9" id="KW-0547">Nucleotide-binding</keyword>
<comment type="subunit">
    <text evidence="4">Tetramer of two alpha and two beta chains. Forms complex with the iron protein (nitrogenase component 2).</text>
</comment>
<dbReference type="EC" id="1.18.6.1" evidence="5"/>
<feature type="domain" description="Nitrogenase/oxidoreductase component 1" evidence="19">
    <location>
        <begin position="46"/>
        <end position="444"/>
    </location>
</feature>
<reference evidence="20" key="1">
    <citation type="submission" date="2020-10" db="EMBL/GenBank/DDBJ databases">
        <authorList>
            <person name="Hahn C.J."/>
            <person name="Laso-Perez R."/>
            <person name="Vulcano F."/>
            <person name="Vaziourakis K.-M."/>
            <person name="Stokke R."/>
            <person name="Steen I.H."/>
            <person name="Teske A."/>
            <person name="Boetius A."/>
            <person name="Liebeke M."/>
            <person name="Amann R."/>
            <person name="Knittel K."/>
        </authorList>
    </citation>
    <scope>NUCLEOTIDE SEQUENCE</scope>
    <source>
        <strain evidence="20">Gfbio:e3339647-f889-4370-9287-4fb5cb688e4c:AG392O15_GoMArc1</strain>
    </source>
</reference>
<dbReference type="InterPro" id="IPR000318">
    <property type="entry name" value="Nase_comp1_CS"/>
</dbReference>
<dbReference type="Proteomes" id="UP000610373">
    <property type="component" value="Unassembled WGS sequence"/>
</dbReference>
<keyword evidence="7" id="KW-0500">Molybdenum</keyword>
<dbReference type="CDD" id="cd01967">
    <property type="entry name" value="Nitrogenase_MoFe_alpha_like"/>
    <property type="match status" value="1"/>
</dbReference>
<evidence type="ECO:0000256" key="16">
    <source>
        <dbReference type="ARBA" id="ARBA00031726"/>
    </source>
</evidence>
<evidence type="ECO:0000256" key="5">
    <source>
        <dbReference type="ARBA" id="ARBA00012773"/>
    </source>
</evidence>
<keyword evidence="12" id="KW-0408">Iron</keyword>
<evidence type="ECO:0000256" key="17">
    <source>
        <dbReference type="ARBA" id="ARBA00047967"/>
    </source>
</evidence>
<comment type="cofactor">
    <cofactor evidence="1">
        <name>[8Fe-7S] cluster</name>
        <dbReference type="ChEBI" id="CHEBI:21143"/>
    </cofactor>
</comment>
<evidence type="ECO:0000256" key="3">
    <source>
        <dbReference type="ARBA" id="ARBA00002621"/>
    </source>
</evidence>
<evidence type="ECO:0000256" key="2">
    <source>
        <dbReference type="ARBA" id="ARBA00001969"/>
    </source>
</evidence>